<dbReference type="Proteomes" id="UP000095472">
    <property type="component" value="Chromosome"/>
</dbReference>
<dbReference type="EMBL" id="CP182909">
    <property type="protein sequence ID" value="XPM66435.1"/>
    <property type="molecule type" value="Genomic_DNA"/>
</dbReference>
<organism evidence="1 2">
    <name type="scientific">Desertifilum tharense IPPAS B-1220</name>
    <dbReference type="NCBI Taxonomy" id="1781255"/>
    <lineage>
        <taxon>Bacteria</taxon>
        <taxon>Bacillati</taxon>
        <taxon>Cyanobacteriota</taxon>
        <taxon>Cyanophyceae</taxon>
        <taxon>Desertifilales</taxon>
        <taxon>Desertifilaceae</taxon>
        <taxon>Desertifilum</taxon>
    </lineage>
</organism>
<protein>
    <submittedName>
        <fullName evidence="1">Uncharacterized protein</fullName>
    </submittedName>
</protein>
<proteinExistence type="predicted"/>
<evidence type="ECO:0000313" key="2">
    <source>
        <dbReference type="Proteomes" id="UP000095472"/>
    </source>
</evidence>
<name>A0ACD5H0N0_9CYAN</name>
<sequence length="44" mass="4896">MAAGAKAVALDLVFDLPSSYTRRRSRFASYSTKVSRQGGDRRFV</sequence>
<keyword evidence="2" id="KW-1185">Reference proteome</keyword>
<evidence type="ECO:0000313" key="1">
    <source>
        <dbReference type="EMBL" id="XPM66435.1"/>
    </source>
</evidence>
<gene>
    <name evidence="1" type="ORF">BH720_014595</name>
</gene>
<reference evidence="1 2" key="1">
    <citation type="journal article" date="2016" name="Genome Announc.">
        <title>Draft Genome Sequence of the Thermotolerant Cyanobacterium Desertifilum sp. IPPAS B-1220.</title>
        <authorList>
            <person name="Mironov K.S."/>
            <person name="Sinetova M.A."/>
            <person name="Bolatkhan K."/>
            <person name="Zayadan B.K."/>
            <person name="Ustinova V.V."/>
            <person name="Kupriyanova E.V."/>
            <person name="Skrypnik A.N."/>
            <person name="Gogoleva N.E."/>
            <person name="Gogolev Y.V."/>
            <person name="Los D.A."/>
        </authorList>
    </citation>
    <scope>NUCLEOTIDE SEQUENCE [LARGE SCALE GENOMIC DNA]</scope>
    <source>
        <strain evidence="1 2">IPPAS B-1220</strain>
    </source>
</reference>
<accession>A0ACD5H0N0</accession>